<organism evidence="2 3">
    <name type="scientific">Sphingobium limneticum</name>
    <dbReference type="NCBI Taxonomy" id="1007511"/>
    <lineage>
        <taxon>Bacteria</taxon>
        <taxon>Pseudomonadati</taxon>
        <taxon>Pseudomonadota</taxon>
        <taxon>Alphaproteobacteria</taxon>
        <taxon>Sphingomonadales</taxon>
        <taxon>Sphingomonadaceae</taxon>
        <taxon>Sphingobium</taxon>
    </lineage>
</organism>
<keyword evidence="4" id="KW-1185">Reference proteome</keyword>
<proteinExistence type="predicted"/>
<accession>A0A5J5I783</accession>
<sequence length="94" mass="10694">MLAHQTKCRFVEDVIGASTSISDIIRETCRDPFETLRWLPVKFSKIYGHLAERETAALGKSDAKVKTINPTNINGYMARFARMLNWAVAEEYLS</sequence>
<protein>
    <submittedName>
        <fullName evidence="2">Uncharacterized protein</fullName>
    </submittedName>
</protein>
<comment type="caution">
    <text evidence="2">The sequence shown here is derived from an EMBL/GenBank/DDBJ whole genome shotgun (WGS) entry which is preliminary data.</text>
</comment>
<reference evidence="3 4" key="1">
    <citation type="submission" date="2019-09" db="EMBL/GenBank/DDBJ databases">
        <authorList>
            <person name="Feng G."/>
        </authorList>
    </citation>
    <scope>NUCLEOTIDE SEQUENCE [LARGE SCALE GENOMIC DNA]</scope>
    <source>
        <strain evidence="2 3">KACC 19283</strain>
        <strain evidence="1 4">KACC 19284</strain>
    </source>
</reference>
<dbReference type="AlphaFoldDB" id="A0A5J5I783"/>
<evidence type="ECO:0000313" key="4">
    <source>
        <dbReference type="Proteomes" id="UP000326364"/>
    </source>
</evidence>
<evidence type="ECO:0000313" key="3">
    <source>
        <dbReference type="Proteomes" id="UP000325933"/>
    </source>
</evidence>
<evidence type="ECO:0000313" key="2">
    <source>
        <dbReference type="EMBL" id="KAA9032286.1"/>
    </source>
</evidence>
<gene>
    <name evidence="2" type="ORF">F4U95_06220</name>
    <name evidence="1" type="ORF">F4U96_06220</name>
</gene>
<dbReference type="EMBL" id="VYQB01000003">
    <property type="protein sequence ID" value="KAA9019828.1"/>
    <property type="molecule type" value="Genomic_DNA"/>
</dbReference>
<evidence type="ECO:0000313" key="1">
    <source>
        <dbReference type="EMBL" id="KAA9019828.1"/>
    </source>
</evidence>
<name>A0A5J5I783_9SPHN</name>
<dbReference type="Proteomes" id="UP000325933">
    <property type="component" value="Unassembled WGS sequence"/>
</dbReference>
<dbReference type="Proteomes" id="UP000326364">
    <property type="component" value="Unassembled WGS sequence"/>
</dbReference>
<dbReference type="RefSeq" id="WP_150424982.1">
    <property type="nucleotide sequence ID" value="NZ_VYQA01000003.1"/>
</dbReference>
<dbReference type="EMBL" id="VYQA01000003">
    <property type="protein sequence ID" value="KAA9032286.1"/>
    <property type="molecule type" value="Genomic_DNA"/>
</dbReference>